<evidence type="ECO:0000313" key="3">
    <source>
        <dbReference type="Proteomes" id="UP001153269"/>
    </source>
</evidence>
<evidence type="ECO:0000313" key="2">
    <source>
        <dbReference type="EMBL" id="CAB1452656.1"/>
    </source>
</evidence>
<proteinExistence type="predicted"/>
<evidence type="ECO:0000256" key="1">
    <source>
        <dbReference type="SAM" id="MobiDB-lite"/>
    </source>
</evidence>
<dbReference type="EMBL" id="CADEAL010004136">
    <property type="protein sequence ID" value="CAB1452656.1"/>
    <property type="molecule type" value="Genomic_DNA"/>
</dbReference>
<dbReference type="Proteomes" id="UP001153269">
    <property type="component" value="Unassembled WGS sequence"/>
</dbReference>
<feature type="non-terminal residue" evidence="2">
    <location>
        <position position="140"/>
    </location>
</feature>
<gene>
    <name evidence="2" type="ORF">PLEPLA_LOCUS40406</name>
</gene>
<comment type="caution">
    <text evidence="2">The sequence shown here is derived from an EMBL/GenBank/DDBJ whole genome shotgun (WGS) entry which is preliminary data.</text>
</comment>
<dbReference type="AlphaFoldDB" id="A0A9N7Z6Y0"/>
<protein>
    <submittedName>
        <fullName evidence="2">Uncharacterized protein</fullName>
    </submittedName>
</protein>
<name>A0A9N7Z6Y0_PLEPL</name>
<feature type="compositionally biased region" description="Basic and acidic residues" evidence="1">
    <location>
        <begin position="1"/>
        <end position="13"/>
    </location>
</feature>
<organism evidence="2 3">
    <name type="scientific">Pleuronectes platessa</name>
    <name type="common">European plaice</name>
    <dbReference type="NCBI Taxonomy" id="8262"/>
    <lineage>
        <taxon>Eukaryota</taxon>
        <taxon>Metazoa</taxon>
        <taxon>Chordata</taxon>
        <taxon>Craniata</taxon>
        <taxon>Vertebrata</taxon>
        <taxon>Euteleostomi</taxon>
        <taxon>Actinopterygii</taxon>
        <taxon>Neopterygii</taxon>
        <taxon>Teleostei</taxon>
        <taxon>Neoteleostei</taxon>
        <taxon>Acanthomorphata</taxon>
        <taxon>Carangaria</taxon>
        <taxon>Pleuronectiformes</taxon>
        <taxon>Pleuronectoidei</taxon>
        <taxon>Pleuronectidae</taxon>
        <taxon>Pleuronectes</taxon>
    </lineage>
</organism>
<keyword evidence="3" id="KW-1185">Reference proteome</keyword>
<reference evidence="2" key="1">
    <citation type="submission" date="2020-03" db="EMBL/GenBank/DDBJ databases">
        <authorList>
            <person name="Weist P."/>
        </authorList>
    </citation>
    <scope>NUCLEOTIDE SEQUENCE</scope>
</reference>
<sequence length="140" mass="15323">SKVHRPGPEREGNGARLRVKKRRKTLTASSYLPKSSCCIVRYSSGRYALTTHDRNILDSRLPPPLHRGEMDAEETVQQIIAALDSAPEPAVNPAGKSPCSVITSASPRSHSDICVHTWRKSRETAEPSACLKAAYAVFTL</sequence>
<feature type="region of interest" description="Disordered" evidence="1">
    <location>
        <begin position="1"/>
        <end position="25"/>
    </location>
</feature>
<accession>A0A9N7Z6Y0</accession>